<name>A0A0A8ZQS3_ARUDO</name>
<evidence type="ECO:0000313" key="1">
    <source>
        <dbReference type="EMBL" id="JAD40048.1"/>
    </source>
</evidence>
<dbReference type="AlphaFoldDB" id="A0A0A8ZQS3"/>
<accession>A0A0A8ZQS3</accession>
<dbReference type="EMBL" id="GBRH01257847">
    <property type="protein sequence ID" value="JAD40048.1"/>
    <property type="molecule type" value="Transcribed_RNA"/>
</dbReference>
<proteinExistence type="predicted"/>
<protein>
    <submittedName>
        <fullName evidence="1">Uncharacterized protein</fullName>
    </submittedName>
</protein>
<reference evidence="1" key="1">
    <citation type="submission" date="2014-09" db="EMBL/GenBank/DDBJ databases">
        <authorList>
            <person name="Magalhaes I.L.F."/>
            <person name="Oliveira U."/>
            <person name="Santos F.R."/>
            <person name="Vidigal T.H.D.A."/>
            <person name="Brescovit A.D."/>
            <person name="Santos A.J."/>
        </authorList>
    </citation>
    <scope>NUCLEOTIDE SEQUENCE</scope>
    <source>
        <tissue evidence="1">Shoot tissue taken approximately 20 cm above the soil surface</tissue>
    </source>
</reference>
<reference evidence="1" key="2">
    <citation type="journal article" date="2015" name="Data Brief">
        <title>Shoot transcriptome of the giant reed, Arundo donax.</title>
        <authorList>
            <person name="Barrero R.A."/>
            <person name="Guerrero F.D."/>
            <person name="Moolhuijzen P."/>
            <person name="Goolsby J.A."/>
            <person name="Tidwell J."/>
            <person name="Bellgard S.E."/>
            <person name="Bellgard M.I."/>
        </authorList>
    </citation>
    <scope>NUCLEOTIDE SEQUENCE</scope>
    <source>
        <tissue evidence="1">Shoot tissue taken approximately 20 cm above the soil surface</tissue>
    </source>
</reference>
<sequence>MFVCLIALDDVSCNFMISEF</sequence>
<organism evidence="1">
    <name type="scientific">Arundo donax</name>
    <name type="common">Giant reed</name>
    <name type="synonym">Donax arundinaceus</name>
    <dbReference type="NCBI Taxonomy" id="35708"/>
    <lineage>
        <taxon>Eukaryota</taxon>
        <taxon>Viridiplantae</taxon>
        <taxon>Streptophyta</taxon>
        <taxon>Embryophyta</taxon>
        <taxon>Tracheophyta</taxon>
        <taxon>Spermatophyta</taxon>
        <taxon>Magnoliopsida</taxon>
        <taxon>Liliopsida</taxon>
        <taxon>Poales</taxon>
        <taxon>Poaceae</taxon>
        <taxon>PACMAD clade</taxon>
        <taxon>Arundinoideae</taxon>
        <taxon>Arundineae</taxon>
        <taxon>Arundo</taxon>
    </lineage>
</organism>